<feature type="transmembrane region" description="Helical" evidence="6">
    <location>
        <begin position="43"/>
        <end position="64"/>
    </location>
</feature>
<feature type="transmembrane region" description="Helical" evidence="6">
    <location>
        <begin position="383"/>
        <end position="405"/>
    </location>
</feature>
<feature type="transmembrane region" description="Helical" evidence="6">
    <location>
        <begin position="321"/>
        <end position="336"/>
    </location>
</feature>
<comment type="subcellular location">
    <subcellularLocation>
        <location evidence="1">Cell membrane</location>
        <topology evidence="1">Multi-pass membrane protein</topology>
    </subcellularLocation>
</comment>
<protein>
    <submittedName>
        <fullName evidence="7">MFS transporter</fullName>
    </submittedName>
</protein>
<evidence type="ECO:0000256" key="6">
    <source>
        <dbReference type="SAM" id="Phobius"/>
    </source>
</evidence>
<feature type="transmembrane region" description="Helical" evidence="6">
    <location>
        <begin position="232"/>
        <end position="253"/>
    </location>
</feature>
<reference evidence="7" key="1">
    <citation type="submission" date="2023-05" db="EMBL/GenBank/DDBJ databases">
        <title>Metabolic capabilities are highly conserved among human nasal-associated Corynebacterium species in pangenomic analyses.</title>
        <authorList>
            <person name="Tran T.H."/>
            <person name="Roberts A.Q."/>
            <person name="Escapa I.F."/>
            <person name="Gao W."/>
            <person name="Conlan S."/>
            <person name="Kong H."/>
            <person name="Segre J.A."/>
            <person name="Kelly M.S."/>
            <person name="Lemon K.P."/>
        </authorList>
    </citation>
    <scope>NUCLEOTIDE SEQUENCE</scope>
    <source>
        <strain evidence="7">KPL2773</strain>
    </source>
</reference>
<name>A0AAP4BQP4_9CORY</name>
<sequence>MNKGGDSETAIRLILFTSVLSRFAGAAELVLLNWWVIVATGQATMIGLAVMARLLPLLLAAPFLSKLADRIAPLNILAFALWCGTLCTMLIAYVIRVHGDSQYSFQVIILILVLRSIVLSPEPALRQLAIAKLVASDRLVSEMARLSTVLTLCLILGPAASGVFLSSGGVVAGLVAISLTYLVSAIISLFALRQSRKCIGKDLPEVRNGTRGITLFQDIKMILGEKNLSRQILLATGPMFSVFPYTAMIPVIFADDFKLPPGVAAAVGSCAAAAGAVCSATLLRRCPPLHVDKSSWRSAVGVSFPIMLAACVYLFAKNLIALSIIFVIIGAVGQRYRTLNRSAVLLATPESKRGMVLGVASVDRVLIPLGTFVFGVIADLFGVFTMLMSMASANLGLILLIYLAFADKKAIKV</sequence>
<feature type="transmembrane region" description="Helical" evidence="6">
    <location>
        <begin position="107"/>
        <end position="125"/>
    </location>
</feature>
<keyword evidence="2" id="KW-1003">Cell membrane</keyword>
<feature type="transmembrane region" description="Helical" evidence="6">
    <location>
        <begin position="146"/>
        <end position="165"/>
    </location>
</feature>
<keyword evidence="3 6" id="KW-0812">Transmembrane</keyword>
<dbReference type="InterPro" id="IPR011701">
    <property type="entry name" value="MFS"/>
</dbReference>
<gene>
    <name evidence="7" type="ORF">QPX42_08770</name>
</gene>
<dbReference type="EMBL" id="JASNVH010000013">
    <property type="protein sequence ID" value="MDK4307629.1"/>
    <property type="molecule type" value="Genomic_DNA"/>
</dbReference>
<feature type="transmembrane region" description="Helical" evidence="6">
    <location>
        <begin position="356"/>
        <end position="377"/>
    </location>
</feature>
<dbReference type="Proteomes" id="UP001224412">
    <property type="component" value="Unassembled WGS sequence"/>
</dbReference>
<dbReference type="GO" id="GO:0022857">
    <property type="term" value="F:transmembrane transporter activity"/>
    <property type="evidence" value="ECO:0007669"/>
    <property type="project" value="InterPro"/>
</dbReference>
<organism evidence="7 8">
    <name type="scientific">Corynebacterium pseudodiphtheriticum</name>
    <dbReference type="NCBI Taxonomy" id="37637"/>
    <lineage>
        <taxon>Bacteria</taxon>
        <taxon>Bacillati</taxon>
        <taxon>Actinomycetota</taxon>
        <taxon>Actinomycetes</taxon>
        <taxon>Mycobacteriales</taxon>
        <taxon>Corynebacteriaceae</taxon>
        <taxon>Corynebacterium</taxon>
    </lineage>
</organism>
<dbReference type="AlphaFoldDB" id="A0AAP4BQP4"/>
<dbReference type="RefSeq" id="WP_239263617.1">
    <property type="nucleotide sequence ID" value="NZ_JAKRDN010000004.1"/>
</dbReference>
<evidence type="ECO:0000313" key="7">
    <source>
        <dbReference type="EMBL" id="MDK4307629.1"/>
    </source>
</evidence>
<evidence type="ECO:0000256" key="3">
    <source>
        <dbReference type="ARBA" id="ARBA00022692"/>
    </source>
</evidence>
<dbReference type="Gene3D" id="1.20.1250.20">
    <property type="entry name" value="MFS general substrate transporter like domains"/>
    <property type="match status" value="1"/>
</dbReference>
<dbReference type="GO" id="GO:0005886">
    <property type="term" value="C:plasma membrane"/>
    <property type="evidence" value="ECO:0007669"/>
    <property type="project" value="UniProtKB-SubCell"/>
</dbReference>
<proteinExistence type="predicted"/>
<keyword evidence="4 6" id="KW-1133">Transmembrane helix</keyword>
<dbReference type="Pfam" id="PF07690">
    <property type="entry name" value="MFS_1"/>
    <property type="match status" value="1"/>
</dbReference>
<dbReference type="InterPro" id="IPR036259">
    <property type="entry name" value="MFS_trans_sf"/>
</dbReference>
<dbReference type="SUPFAM" id="SSF103473">
    <property type="entry name" value="MFS general substrate transporter"/>
    <property type="match status" value="1"/>
</dbReference>
<keyword evidence="5 6" id="KW-0472">Membrane</keyword>
<evidence type="ECO:0000256" key="1">
    <source>
        <dbReference type="ARBA" id="ARBA00004651"/>
    </source>
</evidence>
<feature type="transmembrane region" description="Helical" evidence="6">
    <location>
        <begin position="171"/>
        <end position="192"/>
    </location>
</feature>
<dbReference type="PANTHER" id="PTHR23513:SF11">
    <property type="entry name" value="STAPHYLOFERRIN A TRANSPORTER"/>
    <property type="match status" value="1"/>
</dbReference>
<dbReference type="PANTHER" id="PTHR23513">
    <property type="entry name" value="INTEGRAL MEMBRANE EFFLUX PROTEIN-RELATED"/>
    <property type="match status" value="1"/>
</dbReference>
<evidence type="ECO:0000256" key="2">
    <source>
        <dbReference type="ARBA" id="ARBA00022475"/>
    </source>
</evidence>
<evidence type="ECO:0000256" key="5">
    <source>
        <dbReference type="ARBA" id="ARBA00023136"/>
    </source>
</evidence>
<feature type="transmembrane region" description="Helical" evidence="6">
    <location>
        <begin position="295"/>
        <end position="315"/>
    </location>
</feature>
<evidence type="ECO:0000256" key="4">
    <source>
        <dbReference type="ARBA" id="ARBA00022989"/>
    </source>
</evidence>
<comment type="caution">
    <text evidence="7">The sequence shown here is derived from an EMBL/GenBank/DDBJ whole genome shotgun (WGS) entry which is preliminary data.</text>
</comment>
<evidence type="ECO:0000313" key="8">
    <source>
        <dbReference type="Proteomes" id="UP001224412"/>
    </source>
</evidence>
<feature type="transmembrane region" description="Helical" evidence="6">
    <location>
        <begin position="259"/>
        <end position="283"/>
    </location>
</feature>
<feature type="transmembrane region" description="Helical" evidence="6">
    <location>
        <begin position="12"/>
        <end position="37"/>
    </location>
</feature>
<accession>A0AAP4BQP4</accession>
<feature type="transmembrane region" description="Helical" evidence="6">
    <location>
        <begin position="76"/>
        <end position="95"/>
    </location>
</feature>